<reference evidence="1" key="1">
    <citation type="submission" date="2022-06" db="EMBL/GenBank/DDBJ databases">
        <authorList>
            <person name="Berger JAMES D."/>
            <person name="Berger JAMES D."/>
        </authorList>
    </citation>
    <scope>NUCLEOTIDE SEQUENCE [LARGE SCALE GENOMIC DNA]</scope>
</reference>
<protein>
    <submittedName>
        <fullName evidence="2">Ig-like domain-containing protein</fullName>
    </submittedName>
</protein>
<evidence type="ECO:0000313" key="2">
    <source>
        <dbReference type="WBParaSite" id="TREG1_37900.1"/>
    </source>
</evidence>
<sequence length="330" mass="37520">MFEVILHPNLPYLIGIEQSVISEKFHIPITYTRKPKNQVGAIDWWKQSAKDIICCWYALQGSSINLYTELDLSNIKVDDEKKHVDDSLIAHFRLTECPLLVPDGDFLSKNNNDNNDCNYDDDDDRENINVCYANYDPKTMNYLNEASILLNQPYSSSLPPGSVVYLRSQIDSKHPLIPYAFIACKPNNIGKQQIQEEEDDEYSKVSWIAVKSFLVKWPSSSSGRHLTAIDVYNGYFINYTEMMSKLPFIVVKEKHLGVRYFGQFQCLSSSSLTFSIASFINNCTECSNTSSQSSKNTVLNPWTKLTPSILPNNLQLSSNISNIVHNVSNK</sequence>
<dbReference type="WBParaSite" id="TREG1_37900.1">
    <property type="protein sequence ID" value="TREG1_37900.1"/>
    <property type="gene ID" value="TREG1_37900"/>
</dbReference>
<organism evidence="1 2">
    <name type="scientific">Trichobilharzia regenti</name>
    <name type="common">Nasal bird schistosome</name>
    <dbReference type="NCBI Taxonomy" id="157069"/>
    <lineage>
        <taxon>Eukaryota</taxon>
        <taxon>Metazoa</taxon>
        <taxon>Spiralia</taxon>
        <taxon>Lophotrochozoa</taxon>
        <taxon>Platyhelminthes</taxon>
        <taxon>Trematoda</taxon>
        <taxon>Digenea</taxon>
        <taxon>Strigeidida</taxon>
        <taxon>Schistosomatoidea</taxon>
        <taxon>Schistosomatidae</taxon>
        <taxon>Trichobilharzia</taxon>
    </lineage>
</organism>
<accession>A0AA85JRA9</accession>
<proteinExistence type="predicted"/>
<name>A0AA85JRA9_TRIRE</name>
<keyword evidence="1" id="KW-1185">Reference proteome</keyword>
<dbReference type="Proteomes" id="UP000050795">
    <property type="component" value="Unassembled WGS sequence"/>
</dbReference>
<evidence type="ECO:0000313" key="1">
    <source>
        <dbReference type="Proteomes" id="UP000050795"/>
    </source>
</evidence>
<dbReference type="AlphaFoldDB" id="A0AA85JRA9"/>
<reference evidence="2" key="2">
    <citation type="submission" date="2023-11" db="UniProtKB">
        <authorList>
            <consortium name="WormBaseParasite"/>
        </authorList>
    </citation>
    <scope>IDENTIFICATION</scope>
</reference>